<keyword evidence="4" id="KW-1185">Reference proteome</keyword>
<proteinExistence type="predicted"/>
<dbReference type="InterPro" id="IPR002110">
    <property type="entry name" value="Ankyrin_rpt"/>
</dbReference>
<dbReference type="EMBL" id="JAPEUX010000002">
    <property type="protein sequence ID" value="KAJ4357620.1"/>
    <property type="molecule type" value="Genomic_DNA"/>
</dbReference>
<feature type="repeat" description="ANK" evidence="1">
    <location>
        <begin position="284"/>
        <end position="316"/>
    </location>
</feature>
<dbReference type="PROSITE" id="PS50297">
    <property type="entry name" value="ANK_REP_REGION"/>
    <property type="match status" value="3"/>
</dbReference>
<feature type="domain" description="Heterokaryon incompatibility" evidence="2">
    <location>
        <begin position="462"/>
        <end position="587"/>
    </location>
</feature>
<dbReference type="Proteomes" id="UP001140513">
    <property type="component" value="Unassembled WGS sequence"/>
</dbReference>
<feature type="repeat" description="ANK" evidence="1">
    <location>
        <begin position="190"/>
        <end position="222"/>
    </location>
</feature>
<protein>
    <recommendedName>
        <fullName evidence="2">Heterokaryon incompatibility domain-containing protein</fullName>
    </recommendedName>
</protein>
<evidence type="ECO:0000313" key="4">
    <source>
        <dbReference type="Proteomes" id="UP001140513"/>
    </source>
</evidence>
<gene>
    <name evidence="3" type="ORF">N0V89_002196</name>
</gene>
<dbReference type="GeneID" id="80905726"/>
<dbReference type="AlphaFoldDB" id="A0A9W9CE58"/>
<dbReference type="InterPro" id="IPR010730">
    <property type="entry name" value="HET"/>
</dbReference>
<evidence type="ECO:0000256" key="1">
    <source>
        <dbReference type="PROSITE-ProRule" id="PRU00023"/>
    </source>
</evidence>
<feature type="repeat" description="ANK" evidence="1">
    <location>
        <begin position="224"/>
        <end position="256"/>
    </location>
</feature>
<reference evidence="3" key="1">
    <citation type="submission" date="2022-10" db="EMBL/GenBank/DDBJ databases">
        <title>Tapping the CABI collections for fungal endophytes: first genome assemblies for Collariella, Neodidymelliopsis, Ascochyta clinopodiicola, Didymella pomorum, Didymosphaeria variabile, Neocosmospora piperis and Neocucurbitaria cava.</title>
        <authorList>
            <person name="Hill R."/>
        </authorList>
    </citation>
    <scope>NUCLEOTIDE SEQUENCE</scope>
    <source>
        <strain evidence="3">IMI 356815</strain>
    </source>
</reference>
<organism evidence="3 4">
    <name type="scientific">Didymosphaeria variabile</name>
    <dbReference type="NCBI Taxonomy" id="1932322"/>
    <lineage>
        <taxon>Eukaryota</taxon>
        <taxon>Fungi</taxon>
        <taxon>Dikarya</taxon>
        <taxon>Ascomycota</taxon>
        <taxon>Pezizomycotina</taxon>
        <taxon>Dothideomycetes</taxon>
        <taxon>Pleosporomycetidae</taxon>
        <taxon>Pleosporales</taxon>
        <taxon>Massarineae</taxon>
        <taxon>Didymosphaeriaceae</taxon>
        <taxon>Didymosphaeria</taxon>
    </lineage>
</organism>
<dbReference type="RefSeq" id="XP_056074479.1">
    <property type="nucleotide sequence ID" value="XM_056211006.1"/>
</dbReference>
<accession>A0A9W9CE58</accession>
<dbReference type="InterPro" id="IPR036770">
    <property type="entry name" value="Ankyrin_rpt-contain_sf"/>
</dbReference>
<dbReference type="OrthoDB" id="5125733at2759"/>
<feature type="repeat" description="ANK" evidence="1">
    <location>
        <begin position="316"/>
        <end position="348"/>
    </location>
</feature>
<dbReference type="PROSITE" id="PS50088">
    <property type="entry name" value="ANK_REPEAT"/>
    <property type="match status" value="5"/>
</dbReference>
<dbReference type="PANTHER" id="PTHR33112">
    <property type="entry name" value="DOMAIN PROTEIN, PUTATIVE-RELATED"/>
    <property type="match status" value="1"/>
</dbReference>
<dbReference type="SUPFAM" id="SSF48403">
    <property type="entry name" value="Ankyrin repeat"/>
    <property type="match status" value="1"/>
</dbReference>
<comment type="caution">
    <text evidence="3">The sequence shown here is derived from an EMBL/GenBank/DDBJ whole genome shotgun (WGS) entry which is preliminary data.</text>
</comment>
<feature type="repeat" description="ANK" evidence="1">
    <location>
        <begin position="53"/>
        <end position="85"/>
    </location>
</feature>
<dbReference type="Pfam" id="PF12796">
    <property type="entry name" value="Ank_2"/>
    <property type="match status" value="2"/>
</dbReference>
<dbReference type="Gene3D" id="1.25.40.20">
    <property type="entry name" value="Ankyrin repeat-containing domain"/>
    <property type="match status" value="3"/>
</dbReference>
<dbReference type="Pfam" id="PF06985">
    <property type="entry name" value="HET"/>
    <property type="match status" value="1"/>
</dbReference>
<name>A0A9W9CE58_9PLEO</name>
<dbReference type="PANTHER" id="PTHR33112:SF10">
    <property type="entry name" value="TOL"/>
    <property type="match status" value="1"/>
</dbReference>
<evidence type="ECO:0000313" key="3">
    <source>
        <dbReference type="EMBL" id="KAJ4357620.1"/>
    </source>
</evidence>
<keyword evidence="1" id="KW-0040">ANK repeat</keyword>
<dbReference type="SMART" id="SM00248">
    <property type="entry name" value="ANK"/>
    <property type="match status" value="7"/>
</dbReference>
<evidence type="ECO:0000259" key="2">
    <source>
        <dbReference type="Pfam" id="PF06985"/>
    </source>
</evidence>
<sequence>MRHGRVGNGHTDYPAIAVWGGRSVLDIAEDPAHTFQELEQAVRKEANAHRERDKTLSLSKAARNGNLSAVRRLVEAGAEIHINDDGDYETRSAIRVAARYQQSDVIQYILEVERDRTECQAYLQEALEQMINEFRYVEADRLARNKISIERAIINNTKALSQACRSDNLSLLKVLIAHGARIEDQEIFAQHRTPLEAAAKYGHVDTVAYLLSKGVTARPVSAKNKQAALRYAHANGHIQVADLLIQAGADLKDPSIHCSLRSAAAQGHMDALERLLDIGVSMGSAYGALQEAAGNGHIDAVHRLLQSGVHVNAQYEGFTALQRAVAGHHSSIVQLLLEVGANTSVLSREGSTVEDCADIDGKAELTQSVNANSILRFSESRAGVEKGICLDCHSLVTELYTDEFTSRVFDPDSYHGFDPMSLDILDLDTLPHPTEFVHLSTQFLQEWDKQVLEASTLTTNIQFRLQDLDAHEIPKTLQEAIQTAHNLNVDYIWIDCLCIVQDSPDDWAAEAALMNKVYRNSYCTIAANRSHPGSLFSVYNVDGDYAEFELPLKNAKAAKVRVFKKLTRWDSLIRTGQLARRGWCFQERELSPRILHWTDEQVLWECRNSSLSEAGALRTQDYYDRDIKMYQRMQRILDGIEHKSVEEIYESWYTTVADYAARDLTKRGDTLPAIGGLARVLNERLRTQYLAGLWYEDISRSLAWRCHRGTRHDTCTAPSWSWASVGRHGGYGNHYQSYHFRDGKTTACTVGEGLSSIHGHNIRLATADPYGNVISGQLLVSGPAIWATLERKAYNDTEIVLRGLDSVTSHRTNEVTEHCKGHAYERSRHRPSRNYRGVLEIDVESDAHLYCSVICIALFYYDDEKPQRREAVGLGLVPVEGESNTYRRIGRVSDMSLDDLMIAPVHNLIII</sequence>